<feature type="compositionally biased region" description="Acidic residues" evidence="1">
    <location>
        <begin position="118"/>
        <end position="128"/>
    </location>
</feature>
<dbReference type="FunFam" id="3.90.1150.80:FF:000001">
    <property type="entry name" value="Chromosome segregation protein (Pcs1)"/>
    <property type="match status" value="1"/>
</dbReference>
<dbReference type="InterPro" id="IPR038608">
    <property type="entry name" value="Csm1/Pcs1_C_sf"/>
</dbReference>
<evidence type="ECO:0000313" key="3">
    <source>
        <dbReference type="EMBL" id="KAK4041188.1"/>
    </source>
</evidence>
<dbReference type="GO" id="GO:0005730">
    <property type="term" value="C:nucleolus"/>
    <property type="evidence" value="ECO:0007669"/>
    <property type="project" value="TreeGrafter"/>
</dbReference>
<comment type="caution">
    <text evidence="3">The sequence shown here is derived from an EMBL/GenBank/DDBJ whole genome shotgun (WGS) entry which is preliminary data.</text>
</comment>
<organism evidence="3 4">
    <name type="scientific">Parachaetomium inaequale</name>
    <dbReference type="NCBI Taxonomy" id="2588326"/>
    <lineage>
        <taxon>Eukaryota</taxon>
        <taxon>Fungi</taxon>
        <taxon>Dikarya</taxon>
        <taxon>Ascomycota</taxon>
        <taxon>Pezizomycotina</taxon>
        <taxon>Sordariomycetes</taxon>
        <taxon>Sordariomycetidae</taxon>
        <taxon>Sordariales</taxon>
        <taxon>Chaetomiaceae</taxon>
        <taxon>Parachaetomium</taxon>
    </lineage>
</organism>
<dbReference type="AlphaFoldDB" id="A0AAN6PJE0"/>
<dbReference type="InterPro" id="IPR020981">
    <property type="entry name" value="Csm1/Pcs1_C"/>
</dbReference>
<accession>A0AAN6PJE0</accession>
<feature type="domain" description="Monopolin complex subunit Csm1/Pcs1 C-terminal" evidence="2">
    <location>
        <begin position="408"/>
        <end position="493"/>
    </location>
</feature>
<dbReference type="Gene3D" id="3.90.1150.80">
    <property type="match status" value="1"/>
</dbReference>
<feature type="region of interest" description="Disordered" evidence="1">
    <location>
        <begin position="310"/>
        <end position="332"/>
    </location>
</feature>
<dbReference type="GO" id="GO:1990644">
    <property type="term" value="F:microtubule site clamp"/>
    <property type="evidence" value="ECO:0007669"/>
    <property type="project" value="TreeGrafter"/>
</dbReference>
<dbReference type="GO" id="GO:0045144">
    <property type="term" value="P:meiotic sister chromatid segregation"/>
    <property type="evidence" value="ECO:0007669"/>
    <property type="project" value="TreeGrafter"/>
</dbReference>
<dbReference type="GO" id="GO:0072686">
    <property type="term" value="C:mitotic spindle"/>
    <property type="evidence" value="ECO:0007669"/>
    <property type="project" value="TreeGrafter"/>
</dbReference>
<dbReference type="Proteomes" id="UP001303115">
    <property type="component" value="Unassembled WGS sequence"/>
</dbReference>
<evidence type="ECO:0000256" key="1">
    <source>
        <dbReference type="SAM" id="MobiDB-lite"/>
    </source>
</evidence>
<dbReference type="PANTHER" id="PTHR28006">
    <property type="entry name" value="MONOPOLIN COMPLEX SUBUNIT CSM1"/>
    <property type="match status" value="1"/>
</dbReference>
<sequence length="513" mass="54249">MSKAKVRSHLLQLVDSDSEDGIGGNSLGVAQRSKTTKPKTAMPPKKGKAGRQAANRVTKPAPKTSASSRRSNDRIAAAADEATTSGRTAVKKKSSNAAAGAPAKGPGRGRGGKRAAADDEEEDDDTDMAEAPAVPESPPAAKQKGARGRPKKVVVEAEPQPTAARRGRKPAGRKAEPDTTMEEVSEIPETQQPDATQSDVDDEHDDLADLPVSRTPERAKTGRGSAAVPSSVSKRPLHSLSPDKGDPALRRRLGEMTQKYESLEHKYRDLKEVAVREAERNFDKLKKQSEEKSKAADQLIATLKAELAAQKEASKETTRLKKQLETSESKADTLQAKLTDLTTSLADSKSEIKSLNLKLSAARSAEAAAAGAAGAAKVVPGSAMKGGSTGASRLAAANASEATLAAQKKEDLYGDLTGLIVRSVKREGGEDVFDCIQTGRNGTLHFKLAIDVHPAEAGGEAHCHYTPQLDPNRDRALIAVLPGYLVDEISFPQTQAGKFYARVLKALNEAAEG</sequence>
<feature type="compositionally biased region" description="Basic and acidic residues" evidence="1">
    <location>
        <begin position="241"/>
        <end position="250"/>
    </location>
</feature>
<feature type="compositionally biased region" description="Basic and acidic residues" evidence="1">
    <location>
        <begin position="312"/>
        <end position="331"/>
    </location>
</feature>
<dbReference type="Pfam" id="PF12539">
    <property type="entry name" value="Csm1"/>
    <property type="match status" value="1"/>
</dbReference>
<dbReference type="CDD" id="cd23787">
    <property type="entry name" value="RWD_CSM1"/>
    <property type="match status" value="1"/>
</dbReference>
<keyword evidence="4" id="KW-1185">Reference proteome</keyword>
<feature type="compositionally biased region" description="Polar residues" evidence="1">
    <location>
        <begin position="188"/>
        <end position="198"/>
    </location>
</feature>
<feature type="compositionally biased region" description="Acidic residues" evidence="1">
    <location>
        <begin position="199"/>
        <end position="208"/>
    </location>
</feature>
<name>A0AAN6PJE0_9PEZI</name>
<evidence type="ECO:0000259" key="2">
    <source>
        <dbReference type="Pfam" id="PF12539"/>
    </source>
</evidence>
<dbReference type="GO" id="GO:0033551">
    <property type="term" value="C:monopolin complex"/>
    <property type="evidence" value="ECO:0007669"/>
    <property type="project" value="InterPro"/>
</dbReference>
<proteinExistence type="predicted"/>
<dbReference type="InterPro" id="IPR040349">
    <property type="entry name" value="Csm1/Pcs1"/>
</dbReference>
<reference evidence="4" key="1">
    <citation type="journal article" date="2023" name="Mol. Phylogenet. Evol.">
        <title>Genome-scale phylogeny and comparative genomics of the fungal order Sordariales.</title>
        <authorList>
            <person name="Hensen N."/>
            <person name="Bonometti L."/>
            <person name="Westerberg I."/>
            <person name="Brannstrom I.O."/>
            <person name="Guillou S."/>
            <person name="Cros-Aarteil S."/>
            <person name="Calhoun S."/>
            <person name="Haridas S."/>
            <person name="Kuo A."/>
            <person name="Mondo S."/>
            <person name="Pangilinan J."/>
            <person name="Riley R."/>
            <person name="LaButti K."/>
            <person name="Andreopoulos B."/>
            <person name="Lipzen A."/>
            <person name="Chen C."/>
            <person name="Yan M."/>
            <person name="Daum C."/>
            <person name="Ng V."/>
            <person name="Clum A."/>
            <person name="Steindorff A."/>
            <person name="Ohm R.A."/>
            <person name="Martin F."/>
            <person name="Silar P."/>
            <person name="Natvig D.O."/>
            <person name="Lalanne C."/>
            <person name="Gautier V."/>
            <person name="Ament-Velasquez S.L."/>
            <person name="Kruys A."/>
            <person name="Hutchinson M.I."/>
            <person name="Powell A.J."/>
            <person name="Barry K."/>
            <person name="Miller A.N."/>
            <person name="Grigoriev I.V."/>
            <person name="Debuchy R."/>
            <person name="Gladieux P."/>
            <person name="Hiltunen Thoren M."/>
            <person name="Johannesson H."/>
        </authorList>
    </citation>
    <scope>NUCLEOTIDE SEQUENCE [LARGE SCALE GENOMIC DNA]</scope>
    <source>
        <strain evidence="4">CBS 284.82</strain>
    </source>
</reference>
<dbReference type="GO" id="GO:0034506">
    <property type="term" value="C:chromosome, centromeric core domain"/>
    <property type="evidence" value="ECO:0007669"/>
    <property type="project" value="TreeGrafter"/>
</dbReference>
<gene>
    <name evidence="3" type="ORF">C8A01DRAFT_15051</name>
</gene>
<dbReference type="GO" id="GO:0051315">
    <property type="term" value="P:attachment of mitotic spindle microtubules to kinetochore"/>
    <property type="evidence" value="ECO:0007669"/>
    <property type="project" value="TreeGrafter"/>
</dbReference>
<evidence type="ECO:0000313" key="4">
    <source>
        <dbReference type="Proteomes" id="UP001303115"/>
    </source>
</evidence>
<feature type="region of interest" description="Disordered" evidence="1">
    <location>
        <begin position="1"/>
        <end position="250"/>
    </location>
</feature>
<dbReference type="PANTHER" id="PTHR28006:SF1">
    <property type="entry name" value="MONOPOLIN COMPLEX SUBUNIT CSM1"/>
    <property type="match status" value="1"/>
</dbReference>
<protein>
    <submittedName>
        <fullName evidence="3">Chromosome segregation protein Csm1/Pcs1-domain-containing protein</fullName>
    </submittedName>
</protein>
<dbReference type="EMBL" id="MU854362">
    <property type="protein sequence ID" value="KAK4041188.1"/>
    <property type="molecule type" value="Genomic_DNA"/>
</dbReference>